<dbReference type="PANTHER" id="PTHR24027">
    <property type="entry name" value="CADHERIN-23"/>
    <property type="match status" value="1"/>
</dbReference>
<feature type="transmembrane region" description="Helical" evidence="18">
    <location>
        <begin position="1775"/>
        <end position="1792"/>
    </location>
</feature>
<keyword evidence="5" id="KW-0479">Metal-binding</keyword>
<feature type="disulfide bond" evidence="14">
    <location>
        <begin position="1699"/>
        <end position="1716"/>
    </location>
</feature>
<feature type="compositionally biased region" description="Gly residues" evidence="17">
    <location>
        <begin position="2020"/>
        <end position="2031"/>
    </location>
</feature>
<dbReference type="PANTHER" id="PTHR24027:SF438">
    <property type="entry name" value="CADHERIN 23"/>
    <property type="match status" value="1"/>
</dbReference>
<dbReference type="Proteomes" id="UP000001292">
    <property type="component" value="Unassembled WGS sequence"/>
</dbReference>
<dbReference type="OMA" id="DDEPHEY"/>
<keyword evidence="4 15" id="KW-0812">Transmembrane</keyword>
<dbReference type="GO" id="GO:0016318">
    <property type="term" value="P:ommatidial rotation"/>
    <property type="evidence" value="ECO:0007669"/>
    <property type="project" value="EnsemblMetazoa"/>
</dbReference>
<dbReference type="InterPro" id="IPR015919">
    <property type="entry name" value="Cadherin-like_sf"/>
</dbReference>
<evidence type="ECO:0000259" key="20">
    <source>
        <dbReference type="PROSITE" id="PS50026"/>
    </source>
</evidence>
<dbReference type="FunFam" id="2.10.25.10:FF:000417">
    <property type="entry name" value="neural-cadherin isoform X1"/>
    <property type="match status" value="1"/>
</dbReference>
<dbReference type="HOGENOM" id="CLU_000347_0_1_1"/>
<feature type="compositionally biased region" description="Basic and acidic residues" evidence="17">
    <location>
        <begin position="106"/>
        <end position="122"/>
    </location>
</feature>
<accession>B4I5D0</accession>
<evidence type="ECO:0000256" key="3">
    <source>
        <dbReference type="ARBA" id="ARBA00022536"/>
    </source>
</evidence>
<dbReference type="GO" id="GO:0007156">
    <property type="term" value="P:homophilic cell adhesion via plasma membrane adhesion molecules"/>
    <property type="evidence" value="ECO:0007669"/>
    <property type="project" value="InterPro"/>
</dbReference>
<dbReference type="GO" id="GO:0008013">
    <property type="term" value="F:beta-catenin binding"/>
    <property type="evidence" value="ECO:0007669"/>
    <property type="project" value="TreeGrafter"/>
</dbReference>
<feature type="domain" description="Laminin G" evidence="19">
    <location>
        <begin position="1433"/>
        <end position="1625"/>
    </location>
</feature>
<feature type="region of interest" description="Disordered" evidence="17">
    <location>
        <begin position="1973"/>
        <end position="2044"/>
    </location>
</feature>
<dbReference type="SMART" id="SM00181">
    <property type="entry name" value="EGF"/>
    <property type="match status" value="3"/>
</dbReference>
<dbReference type="FunFam" id="4.10.900.10:FF:000001">
    <property type="entry name" value="Cadherin 2"/>
    <property type="match status" value="1"/>
</dbReference>
<keyword evidence="8 15" id="KW-0130">Cell adhesion</keyword>
<feature type="disulfide bond" evidence="14">
    <location>
        <begin position="1170"/>
        <end position="1179"/>
    </location>
</feature>
<dbReference type="EMBL" id="CH480822">
    <property type="protein sequence ID" value="EDW55586.1"/>
    <property type="molecule type" value="Genomic_DNA"/>
</dbReference>
<dbReference type="GO" id="GO:0005509">
    <property type="term" value="F:calcium ion binding"/>
    <property type="evidence" value="ECO:0007669"/>
    <property type="project" value="UniProtKB-UniRule"/>
</dbReference>
<feature type="region of interest" description="Disordered" evidence="17">
    <location>
        <begin position="103"/>
        <end position="122"/>
    </location>
</feature>
<evidence type="ECO:0000256" key="9">
    <source>
        <dbReference type="ARBA" id="ARBA00022989"/>
    </source>
</evidence>
<dbReference type="PROSITE" id="PS50026">
    <property type="entry name" value="EGF_3"/>
    <property type="match status" value="3"/>
</dbReference>
<evidence type="ECO:0000256" key="17">
    <source>
        <dbReference type="SAM" id="MobiDB-lite"/>
    </source>
</evidence>
<dbReference type="InterPro" id="IPR000742">
    <property type="entry name" value="EGF"/>
</dbReference>
<evidence type="ECO:0000256" key="16">
    <source>
        <dbReference type="RuleBase" id="RU004357"/>
    </source>
</evidence>
<feature type="domain" description="Cadherin" evidence="21">
    <location>
        <begin position="171"/>
        <end position="249"/>
    </location>
</feature>
<dbReference type="SMART" id="SM00179">
    <property type="entry name" value="EGF_CA"/>
    <property type="match status" value="3"/>
</dbReference>
<protein>
    <submittedName>
        <fullName evidence="22">GM17110</fullName>
    </submittedName>
</protein>
<feature type="domain" description="EGF-like" evidence="20">
    <location>
        <begin position="1143"/>
        <end position="1180"/>
    </location>
</feature>
<dbReference type="InterPro" id="IPR020894">
    <property type="entry name" value="Cadherin_CS"/>
</dbReference>
<dbReference type="GO" id="GO:0045296">
    <property type="term" value="F:cadherin binding"/>
    <property type="evidence" value="ECO:0007669"/>
    <property type="project" value="TreeGrafter"/>
</dbReference>
<dbReference type="CDD" id="cd11304">
    <property type="entry name" value="Cadherin_repeat"/>
    <property type="match status" value="5"/>
</dbReference>
<dbReference type="Pfam" id="PF02210">
    <property type="entry name" value="Laminin_G_2"/>
    <property type="match status" value="2"/>
</dbReference>
<keyword evidence="2" id="KW-1003">Cell membrane</keyword>
<evidence type="ECO:0000256" key="15">
    <source>
        <dbReference type="RuleBase" id="RU003318"/>
    </source>
</evidence>
<keyword evidence="23" id="KW-1185">Reference proteome</keyword>
<evidence type="ECO:0000256" key="14">
    <source>
        <dbReference type="PROSITE-ProRule" id="PRU00076"/>
    </source>
</evidence>
<dbReference type="PROSITE" id="PS00232">
    <property type="entry name" value="CADHERIN_1"/>
    <property type="match status" value="3"/>
</dbReference>
<dbReference type="InterPro" id="IPR039808">
    <property type="entry name" value="Cadherin"/>
</dbReference>
<feature type="domain" description="Cadherin" evidence="21">
    <location>
        <begin position="423"/>
        <end position="534"/>
    </location>
</feature>
<dbReference type="GO" id="GO:0016342">
    <property type="term" value="C:catenin complex"/>
    <property type="evidence" value="ECO:0007669"/>
    <property type="project" value="TreeGrafter"/>
</dbReference>
<dbReference type="Pfam" id="PF24811">
    <property type="entry name" value="Ig_Shg"/>
    <property type="match status" value="1"/>
</dbReference>
<dbReference type="FunFam" id="2.60.120.200:FF:000040">
    <property type="entry name" value="neural-cadherin isoform X1"/>
    <property type="match status" value="1"/>
</dbReference>
<dbReference type="SMART" id="SM00282">
    <property type="entry name" value="LamG"/>
    <property type="match status" value="2"/>
</dbReference>
<dbReference type="CDD" id="cd00054">
    <property type="entry name" value="EGF_CA"/>
    <property type="match status" value="2"/>
</dbReference>
<feature type="transmembrane region" description="Helical" evidence="18">
    <location>
        <begin position="1798"/>
        <end position="1818"/>
    </location>
</feature>
<dbReference type="InterPro" id="IPR056370">
    <property type="entry name" value="Shg-like_Ig-like"/>
</dbReference>
<feature type="domain" description="Cadherin" evidence="21">
    <location>
        <begin position="656"/>
        <end position="760"/>
    </location>
</feature>
<reference evidence="22 23" key="1">
    <citation type="journal article" date="2007" name="Nature">
        <title>Evolution of genes and genomes on the Drosophila phylogeny.</title>
        <authorList>
            <consortium name="Drosophila 12 Genomes Consortium"/>
            <person name="Clark A.G."/>
            <person name="Eisen M.B."/>
            <person name="Smith D.R."/>
            <person name="Bergman C.M."/>
            <person name="Oliver B."/>
            <person name="Markow T.A."/>
            <person name="Kaufman T.C."/>
            <person name="Kellis M."/>
            <person name="Gelbart W."/>
            <person name="Iyer V.N."/>
            <person name="Pollard D.A."/>
            <person name="Sackton T.B."/>
            <person name="Larracuente A.M."/>
            <person name="Singh N.D."/>
            <person name="Abad J.P."/>
            <person name="Abt D.N."/>
            <person name="Adryan B."/>
            <person name="Aguade M."/>
            <person name="Akashi H."/>
            <person name="Anderson W.W."/>
            <person name="Aquadro C.F."/>
            <person name="Ardell D.H."/>
            <person name="Arguello R."/>
            <person name="Artieri C.G."/>
            <person name="Barbash D.A."/>
            <person name="Barker D."/>
            <person name="Barsanti P."/>
            <person name="Batterham P."/>
            <person name="Batzoglou S."/>
            <person name="Begun D."/>
            <person name="Bhutkar A."/>
            <person name="Blanco E."/>
            <person name="Bosak S.A."/>
            <person name="Bradley R.K."/>
            <person name="Brand A.D."/>
            <person name="Brent M.R."/>
            <person name="Brooks A.N."/>
            <person name="Brown R.H."/>
            <person name="Butlin R.K."/>
            <person name="Caggese C."/>
            <person name="Calvi B.R."/>
            <person name="Bernardo de Carvalho A."/>
            <person name="Caspi A."/>
            <person name="Castrezana S."/>
            <person name="Celniker S.E."/>
            <person name="Chang J.L."/>
            <person name="Chapple C."/>
            <person name="Chatterji S."/>
            <person name="Chinwalla A."/>
            <person name="Civetta A."/>
            <person name="Clifton S.W."/>
            <person name="Comeron J.M."/>
            <person name="Costello J.C."/>
            <person name="Coyne J.A."/>
            <person name="Daub J."/>
            <person name="David R.G."/>
            <person name="Delcher A.L."/>
            <person name="Delehaunty K."/>
            <person name="Do C.B."/>
            <person name="Ebling H."/>
            <person name="Edwards K."/>
            <person name="Eickbush T."/>
            <person name="Evans J.D."/>
            <person name="Filipski A."/>
            <person name="Findeiss S."/>
            <person name="Freyhult E."/>
            <person name="Fulton L."/>
            <person name="Fulton R."/>
            <person name="Garcia A.C."/>
            <person name="Gardiner A."/>
            <person name="Garfield D.A."/>
            <person name="Garvin B.E."/>
            <person name="Gibson G."/>
            <person name="Gilbert D."/>
            <person name="Gnerre S."/>
            <person name="Godfrey J."/>
            <person name="Good R."/>
            <person name="Gotea V."/>
            <person name="Gravely B."/>
            <person name="Greenberg A.J."/>
            <person name="Griffiths-Jones S."/>
            <person name="Gross S."/>
            <person name="Guigo R."/>
            <person name="Gustafson E.A."/>
            <person name="Haerty W."/>
            <person name="Hahn M.W."/>
            <person name="Halligan D.L."/>
            <person name="Halpern A.L."/>
            <person name="Halter G.M."/>
            <person name="Han M.V."/>
            <person name="Heger A."/>
            <person name="Hillier L."/>
            <person name="Hinrichs A.S."/>
            <person name="Holmes I."/>
            <person name="Hoskins R.A."/>
            <person name="Hubisz M.J."/>
            <person name="Hultmark D."/>
            <person name="Huntley M.A."/>
            <person name="Jaffe D.B."/>
            <person name="Jagadeeshan S."/>
            <person name="Jeck W.R."/>
            <person name="Johnson J."/>
            <person name="Jones C.D."/>
            <person name="Jordan W.C."/>
            <person name="Karpen G.H."/>
            <person name="Kataoka E."/>
            <person name="Keightley P.D."/>
            <person name="Kheradpour P."/>
            <person name="Kirkness E.F."/>
            <person name="Koerich L.B."/>
            <person name="Kristiansen K."/>
            <person name="Kudrna D."/>
            <person name="Kulathinal R.J."/>
            <person name="Kumar S."/>
            <person name="Kwok R."/>
            <person name="Lander E."/>
            <person name="Langley C.H."/>
            <person name="Lapoint R."/>
            <person name="Lazzaro B.P."/>
            <person name="Lee S.J."/>
            <person name="Levesque L."/>
            <person name="Li R."/>
            <person name="Lin C.F."/>
            <person name="Lin M.F."/>
            <person name="Lindblad-Toh K."/>
            <person name="Llopart A."/>
            <person name="Long M."/>
            <person name="Low L."/>
            <person name="Lozovsky E."/>
            <person name="Lu J."/>
            <person name="Luo M."/>
            <person name="Machado C.A."/>
            <person name="Makalowski W."/>
            <person name="Marzo M."/>
            <person name="Matsuda M."/>
            <person name="Matzkin L."/>
            <person name="McAllister B."/>
            <person name="McBride C.S."/>
            <person name="McKernan B."/>
            <person name="McKernan K."/>
            <person name="Mendez-Lago M."/>
            <person name="Minx P."/>
            <person name="Mollenhauer M.U."/>
            <person name="Montooth K."/>
            <person name="Mount S.M."/>
            <person name="Mu X."/>
            <person name="Myers E."/>
            <person name="Negre B."/>
            <person name="Newfeld S."/>
            <person name="Nielsen R."/>
            <person name="Noor M.A."/>
            <person name="O'Grady P."/>
            <person name="Pachter L."/>
            <person name="Papaceit M."/>
            <person name="Parisi M.J."/>
            <person name="Parisi M."/>
            <person name="Parts L."/>
            <person name="Pedersen J.S."/>
            <person name="Pesole G."/>
            <person name="Phillippy A.M."/>
            <person name="Ponting C.P."/>
            <person name="Pop M."/>
            <person name="Porcelli D."/>
            <person name="Powell J.R."/>
            <person name="Prohaska S."/>
            <person name="Pruitt K."/>
            <person name="Puig M."/>
            <person name="Quesneville H."/>
            <person name="Ram K.R."/>
            <person name="Rand D."/>
            <person name="Rasmussen M.D."/>
            <person name="Reed L.K."/>
            <person name="Reenan R."/>
            <person name="Reily A."/>
            <person name="Remington K.A."/>
            <person name="Rieger T.T."/>
            <person name="Ritchie M.G."/>
            <person name="Robin C."/>
            <person name="Rogers Y.H."/>
            <person name="Rohde C."/>
            <person name="Rozas J."/>
            <person name="Rubenfield M.J."/>
            <person name="Ruiz A."/>
            <person name="Russo S."/>
            <person name="Salzberg S.L."/>
            <person name="Sanchez-Gracia A."/>
            <person name="Saranga D.J."/>
            <person name="Sato H."/>
            <person name="Schaeffer S.W."/>
            <person name="Schatz M.C."/>
            <person name="Schlenke T."/>
            <person name="Schwartz R."/>
            <person name="Segarra C."/>
            <person name="Singh R.S."/>
            <person name="Sirot L."/>
            <person name="Sirota M."/>
            <person name="Sisneros N.B."/>
            <person name="Smith C.D."/>
            <person name="Smith T.F."/>
            <person name="Spieth J."/>
            <person name="Stage D.E."/>
            <person name="Stark A."/>
            <person name="Stephan W."/>
            <person name="Strausberg R.L."/>
            <person name="Strempel S."/>
            <person name="Sturgill D."/>
            <person name="Sutton G."/>
            <person name="Sutton G.G."/>
            <person name="Tao W."/>
            <person name="Teichmann S."/>
            <person name="Tobari Y.N."/>
            <person name="Tomimura Y."/>
            <person name="Tsolas J.M."/>
            <person name="Valente V.L."/>
            <person name="Venter E."/>
            <person name="Venter J.C."/>
            <person name="Vicario S."/>
            <person name="Vieira F.G."/>
            <person name="Vilella A.J."/>
            <person name="Villasante A."/>
            <person name="Walenz B."/>
            <person name="Wang J."/>
            <person name="Wasserman M."/>
            <person name="Watts T."/>
            <person name="Wilson D."/>
            <person name="Wilson R.K."/>
            <person name="Wing R.A."/>
            <person name="Wolfner M.F."/>
            <person name="Wong A."/>
            <person name="Wong G.K."/>
            <person name="Wu C.I."/>
            <person name="Wu G."/>
            <person name="Yamamoto D."/>
            <person name="Yang H.P."/>
            <person name="Yang S.P."/>
            <person name="Yorke J.A."/>
            <person name="Yoshida K."/>
            <person name="Zdobnov E."/>
            <person name="Zhang P."/>
            <person name="Zhang Y."/>
            <person name="Zimin A.V."/>
            <person name="Baldwin J."/>
            <person name="Abdouelleil A."/>
            <person name="Abdulkadir J."/>
            <person name="Abebe A."/>
            <person name="Abera B."/>
            <person name="Abreu J."/>
            <person name="Acer S.C."/>
            <person name="Aftuck L."/>
            <person name="Alexander A."/>
            <person name="An P."/>
            <person name="Anderson E."/>
            <person name="Anderson S."/>
            <person name="Arachi H."/>
            <person name="Azer M."/>
            <person name="Bachantsang P."/>
            <person name="Barry A."/>
            <person name="Bayul T."/>
            <person name="Berlin A."/>
            <person name="Bessette D."/>
            <person name="Bloom T."/>
            <person name="Blye J."/>
            <person name="Boguslavskiy L."/>
            <person name="Bonnet C."/>
            <person name="Boukhgalter B."/>
            <person name="Bourzgui I."/>
            <person name="Brown A."/>
            <person name="Cahill P."/>
            <person name="Channer S."/>
            <person name="Cheshatsang Y."/>
            <person name="Chuda L."/>
            <person name="Citroen M."/>
            <person name="Collymore A."/>
            <person name="Cooke P."/>
            <person name="Costello M."/>
            <person name="D'Aco K."/>
            <person name="Daza R."/>
            <person name="De Haan G."/>
            <person name="DeGray S."/>
            <person name="DeMaso C."/>
            <person name="Dhargay N."/>
            <person name="Dooley K."/>
            <person name="Dooley E."/>
            <person name="Doricent M."/>
            <person name="Dorje P."/>
            <person name="Dorjee K."/>
            <person name="Dupes A."/>
            <person name="Elong R."/>
            <person name="Falk J."/>
            <person name="Farina A."/>
            <person name="Faro S."/>
            <person name="Ferguson D."/>
            <person name="Fisher S."/>
            <person name="Foley C.D."/>
            <person name="Franke A."/>
            <person name="Friedrich D."/>
            <person name="Gadbois L."/>
            <person name="Gearin G."/>
            <person name="Gearin C.R."/>
            <person name="Giannoukos G."/>
            <person name="Goode T."/>
            <person name="Graham J."/>
            <person name="Grandbois E."/>
            <person name="Grewal S."/>
            <person name="Gyaltsen K."/>
            <person name="Hafez N."/>
            <person name="Hagos B."/>
            <person name="Hall J."/>
            <person name="Henson C."/>
            <person name="Hollinger A."/>
            <person name="Honan T."/>
            <person name="Huard M.D."/>
            <person name="Hughes L."/>
            <person name="Hurhula B."/>
            <person name="Husby M.E."/>
            <person name="Kamat A."/>
            <person name="Kanga B."/>
            <person name="Kashin S."/>
            <person name="Khazanovich D."/>
            <person name="Kisner P."/>
            <person name="Lance K."/>
            <person name="Lara M."/>
            <person name="Lee W."/>
            <person name="Lennon N."/>
            <person name="Letendre F."/>
            <person name="LeVine R."/>
            <person name="Lipovsky A."/>
            <person name="Liu X."/>
            <person name="Liu J."/>
            <person name="Liu S."/>
            <person name="Lokyitsang T."/>
            <person name="Lokyitsang Y."/>
            <person name="Lubonja R."/>
            <person name="Lui A."/>
            <person name="MacDonald P."/>
            <person name="Magnisalis V."/>
            <person name="Maru K."/>
            <person name="Matthews C."/>
            <person name="McCusker W."/>
            <person name="McDonough S."/>
            <person name="Mehta T."/>
            <person name="Meldrim J."/>
            <person name="Meneus L."/>
            <person name="Mihai O."/>
            <person name="Mihalev A."/>
            <person name="Mihova T."/>
            <person name="Mittelman R."/>
            <person name="Mlenga V."/>
            <person name="Montmayeur A."/>
            <person name="Mulrain L."/>
            <person name="Navidi A."/>
            <person name="Naylor J."/>
            <person name="Negash T."/>
            <person name="Nguyen T."/>
            <person name="Nguyen N."/>
            <person name="Nicol R."/>
            <person name="Norbu C."/>
            <person name="Norbu N."/>
            <person name="Novod N."/>
            <person name="O'Neill B."/>
            <person name="Osman S."/>
            <person name="Markiewicz E."/>
            <person name="Oyono O.L."/>
            <person name="Patti C."/>
            <person name="Phunkhang P."/>
            <person name="Pierre F."/>
            <person name="Priest M."/>
            <person name="Raghuraman S."/>
            <person name="Rege F."/>
            <person name="Reyes R."/>
            <person name="Rise C."/>
            <person name="Rogov P."/>
            <person name="Ross K."/>
            <person name="Ryan E."/>
            <person name="Settipalli S."/>
            <person name="Shea T."/>
            <person name="Sherpa N."/>
            <person name="Shi L."/>
            <person name="Shih D."/>
            <person name="Sparrow T."/>
            <person name="Spaulding J."/>
            <person name="Stalker J."/>
            <person name="Stange-Thomann N."/>
            <person name="Stavropoulos S."/>
            <person name="Stone C."/>
            <person name="Strader C."/>
            <person name="Tesfaye S."/>
            <person name="Thomson T."/>
            <person name="Thoulutsang Y."/>
            <person name="Thoulutsang D."/>
            <person name="Topham K."/>
            <person name="Topping I."/>
            <person name="Tsamla T."/>
            <person name="Vassiliev H."/>
            <person name="Vo A."/>
            <person name="Wangchuk T."/>
            <person name="Wangdi T."/>
            <person name="Weiand M."/>
            <person name="Wilkinson J."/>
            <person name="Wilson A."/>
            <person name="Yadav S."/>
            <person name="Young G."/>
            <person name="Yu Q."/>
            <person name="Zembek L."/>
            <person name="Zhong D."/>
            <person name="Zimmer A."/>
            <person name="Zwirko Z."/>
            <person name="Jaffe D.B."/>
            <person name="Alvarez P."/>
            <person name="Brockman W."/>
            <person name="Butler J."/>
            <person name="Chin C."/>
            <person name="Gnerre S."/>
            <person name="Grabherr M."/>
            <person name="Kleber M."/>
            <person name="Mauceli E."/>
            <person name="MacCallum I."/>
        </authorList>
    </citation>
    <scope>NUCLEOTIDE SEQUENCE [LARGE SCALE GENOMIC DNA]</scope>
    <source>
        <strain evidence="23">Rob3c / Tucson 14021-0248.25</strain>
    </source>
</reference>
<feature type="domain" description="Cadherin" evidence="21">
    <location>
        <begin position="760"/>
        <end position="879"/>
    </location>
</feature>
<dbReference type="GO" id="GO:0045467">
    <property type="term" value="P:R7 cell development"/>
    <property type="evidence" value="ECO:0007669"/>
    <property type="project" value="EnsemblMetazoa"/>
</dbReference>
<dbReference type="SUPFAM" id="SSF49899">
    <property type="entry name" value="Concanavalin A-like lectins/glucanases"/>
    <property type="match status" value="2"/>
</dbReference>
<dbReference type="PhylomeDB" id="B4I5D0"/>
<evidence type="ECO:0000256" key="13">
    <source>
        <dbReference type="PROSITE-ProRule" id="PRU00043"/>
    </source>
</evidence>
<feature type="domain" description="Laminin G" evidence="19">
    <location>
        <begin position="1181"/>
        <end position="1387"/>
    </location>
</feature>
<dbReference type="PROSITE" id="PS50268">
    <property type="entry name" value="CADHERIN_2"/>
    <property type="match status" value="7"/>
</dbReference>
<evidence type="ECO:0000256" key="2">
    <source>
        <dbReference type="ARBA" id="ARBA00022475"/>
    </source>
</evidence>
<evidence type="ECO:0000259" key="19">
    <source>
        <dbReference type="PROSITE" id="PS50025"/>
    </source>
</evidence>
<feature type="disulfide bond" evidence="14">
    <location>
        <begin position="1718"/>
        <end position="1727"/>
    </location>
</feature>
<keyword evidence="10 18" id="KW-0472">Membrane</keyword>
<dbReference type="Pfam" id="PF00028">
    <property type="entry name" value="Cadherin"/>
    <property type="match status" value="4"/>
</dbReference>
<feature type="compositionally biased region" description="Gly residues" evidence="17">
    <location>
        <begin position="1980"/>
        <end position="1989"/>
    </location>
</feature>
<dbReference type="SUPFAM" id="SSF57196">
    <property type="entry name" value="EGF/Laminin"/>
    <property type="match status" value="1"/>
</dbReference>
<dbReference type="PROSITE" id="PS01186">
    <property type="entry name" value="EGF_2"/>
    <property type="match status" value="2"/>
</dbReference>
<keyword evidence="11 14" id="KW-1015">Disulfide bond</keyword>
<evidence type="ECO:0000256" key="4">
    <source>
        <dbReference type="ARBA" id="ARBA00022692"/>
    </source>
</evidence>
<dbReference type="Gene3D" id="4.10.900.10">
    <property type="entry name" value="TCF3-CBD (Catenin binding domain)"/>
    <property type="match status" value="1"/>
</dbReference>
<dbReference type="Pfam" id="PF00008">
    <property type="entry name" value="EGF"/>
    <property type="match status" value="1"/>
</dbReference>
<keyword evidence="9 18" id="KW-1133">Transmembrane helix</keyword>
<dbReference type="InterPro" id="IPR002126">
    <property type="entry name" value="Cadherin-like_dom"/>
</dbReference>
<keyword evidence="3 14" id="KW-0245">EGF-like domain</keyword>
<feature type="transmembrane region" description="Helical" evidence="18">
    <location>
        <begin position="1736"/>
        <end position="1754"/>
    </location>
</feature>
<keyword evidence="6" id="KW-0677">Repeat</keyword>
<evidence type="ECO:0000256" key="18">
    <source>
        <dbReference type="SAM" id="Phobius"/>
    </source>
</evidence>
<name>B4I5D0_DROSE</name>
<dbReference type="Gene3D" id="2.60.120.200">
    <property type="match status" value="2"/>
</dbReference>
<feature type="domain" description="EGF-like" evidence="20">
    <location>
        <begin position="1690"/>
        <end position="1728"/>
    </location>
</feature>
<dbReference type="FunFam" id="2.60.40.60:FF:000039">
    <property type="entry name" value="FAT atypical cadherin 3"/>
    <property type="match status" value="1"/>
</dbReference>
<dbReference type="STRING" id="7238.B4I5D0"/>
<feature type="compositionally biased region" description="Gly residues" evidence="17">
    <location>
        <begin position="1997"/>
        <end position="2008"/>
    </location>
</feature>
<comment type="subcellular location">
    <subcellularLocation>
        <location evidence="1 15">Cell membrane</location>
        <topology evidence="1 15">Single-pass type I membrane protein</topology>
    </subcellularLocation>
</comment>
<dbReference type="PROSITE" id="PS50025">
    <property type="entry name" value="LAM_G_DOMAIN"/>
    <property type="match status" value="2"/>
</dbReference>
<evidence type="ECO:0000256" key="6">
    <source>
        <dbReference type="ARBA" id="ARBA00022737"/>
    </source>
</evidence>
<dbReference type="InterPro" id="IPR027397">
    <property type="entry name" value="Catenin-bd_sf"/>
</dbReference>
<dbReference type="Pfam" id="PF01049">
    <property type="entry name" value="CADH_Y-type_LIR"/>
    <property type="match status" value="1"/>
</dbReference>
<dbReference type="InterPro" id="IPR001881">
    <property type="entry name" value="EGF-like_Ca-bd_dom"/>
</dbReference>
<dbReference type="Gene3D" id="2.60.40.60">
    <property type="entry name" value="Cadherins"/>
    <property type="match status" value="8"/>
</dbReference>
<evidence type="ECO:0000256" key="10">
    <source>
        <dbReference type="ARBA" id="ARBA00023136"/>
    </source>
</evidence>
<feature type="domain" description="EGF-like" evidence="20">
    <location>
        <begin position="1390"/>
        <end position="1430"/>
    </location>
</feature>
<keyword evidence="7 13" id="KW-0106">Calcium</keyword>
<organism evidence="23">
    <name type="scientific">Drosophila sechellia</name>
    <name type="common">Fruit fly</name>
    <dbReference type="NCBI Taxonomy" id="7238"/>
    <lineage>
        <taxon>Eukaryota</taxon>
        <taxon>Metazoa</taxon>
        <taxon>Ecdysozoa</taxon>
        <taxon>Arthropoda</taxon>
        <taxon>Hexapoda</taxon>
        <taxon>Insecta</taxon>
        <taxon>Pterygota</taxon>
        <taxon>Neoptera</taxon>
        <taxon>Endopterygota</taxon>
        <taxon>Diptera</taxon>
        <taxon>Brachycera</taxon>
        <taxon>Muscomorpha</taxon>
        <taxon>Ephydroidea</taxon>
        <taxon>Drosophilidae</taxon>
        <taxon>Drosophila</taxon>
        <taxon>Sophophora</taxon>
    </lineage>
</organism>
<dbReference type="GO" id="GO:0048846">
    <property type="term" value="P:axon extension involved in axon guidance"/>
    <property type="evidence" value="ECO:0007669"/>
    <property type="project" value="EnsemblMetazoa"/>
</dbReference>
<dbReference type="FunFam" id="2.60.40.60:FF:000112">
    <property type="entry name" value="neural-cadherin isoform X1"/>
    <property type="match status" value="1"/>
</dbReference>
<proteinExistence type="predicted"/>
<sequence length="2044" mass="228646">MSPITRKRSLPLDEESQHIGPTNRCGSNCIKNKLTKWSLQSIPGVNSISQKRSFPWEDNSPDIFPAKRLRNHIIKNNLTIISESEVPKEFLMGLPVLLDSDFSDSEECRPKSEKQMAKPETEDDRNLFTYQQLKSMCWGMMKQCEDRVVLEYEIALTQKMAEQYDTFIKFNHDQLLRESTNIRYQITGGNIGNAFAVQNTTGVIYVASPLDYETRPRYELRLEATRNRKNNYTTVVINVRDVNDNPPVFDRQTYRTQITEEDDRNLPKRILQVTATDGDVDRPINIVYFLTGQGIDPDNPANSKFDINRTTGDIFVLKTKTKWLTGPTHWHTNAKHNKRMLRGIFIECMAFIWSLAMQFRVDNSFNEKSNNRLLCPLDRDQPNGRPQWRFTVFAQDEGGEGLVGYADIQVNLKDINDNAPQFPQGIYFGNVTENGTAGSSVMTMSAVDYDDPNESTNAKLIYSIEKNVIEEETGAPIFEIEPETGLIKTAVCCLDRERTPDYSIQVVAMDGGGLKGTGTASIRVKDLNDMPPQFTKDEWVTEVDETNGTYIPETPILTVTVQDEDETNTFQYKVVPNSGFGADKFAMVRNGDGTGSLKIIQPLDYEDPLQSSGFRFRIQVNDKGDDGPGGSDKYHVAYSWVVVKLRDINDNVPKFDREHIEVSIYEDTKVGTILEQFKATDADQGGHSKVAYKIVRSTNRKRQFAISDRGAVSIQRPLDRETQDRHHIQILAIDDGSPARTATATLTVIVKDVNDNAPTFAQAYKPTLPENVSGKKILEVAAKDPDDRLRGNGGPFTFRLDPLASDEIRAGFKVEYDRRGDNGNGVAIISSLRPFDREVQKSYAIPIEIKDNGAPAMTGTSTLTVTIGDVNDNKMQPGSKSVLVYNYQGQSQDTPIGRVYVNDPDDWDVPDKKYYWEVQEHQRFKLDTDTGILTMRAGTRRGRYQLRFKVYDREHGQEDIPANLSVTVRDITAEAVQQAGSMRLSHITDEDFVRTWNPVKNQVEPSKLERFRNKLAELLYTDRDNVDVFSVQLKEGSPYPLTDVHFAARSATQQPYFKAVRLNGVVQMHREEIEKDVGLNITMVNINECLHEGKGKCGSNSCTSKVELGKKPYTVSVNRTALVGVRLDISAQCVCRARNFTYQDHNCKTHLCYNGGRCVETRNGPKCVACPVGYNGPRCQQSTRSFRGNGWAWYPPLQLCQESHLSLEFITRVADGLILYNGPIVPPKSEETVISDFIALELEQGYPRLLIDFGSGTLELRVKTKKTLDDGVWHRLDIFWDSENVRMVVDFCRTALVSEMEDGTPPEFDDNACQARGQIPPFAESLNLNQPLQLGGLYRQHFDQTLYNWQYAFSSKGFDGCIRNVIHNSEHYDLAFPALARNSFPACPQTDEVCLKTEHTARCWEHGNCVASLVQAKCHCQPGWMGPGCNVPTIPTTFKAQSYVKFALSFEPDRFSTQLQLRFRTREQGGELFRVSDQHHREYAILELRRGHLQFRYNLNSMRNEEQLLTLTAIAVNDGQWHVIRISRYGSAALMELDGGESRRYNESFHFTGHQWLSIDKQEGVYAGGKAEYTGIKTFEVQSDFQKSCLDDIRRRWPATWSATAPRTGRARMSSAPIPLTASTCGTNTSALVGSSSRSALLEFVSLTQDTKMSDKELSSIGIRNDFNLNVHNVCSEGRIMSSDTKGCVDRNECLDLPCLNGATCINLEPRLRYRCICPEGYWGENCELVQEGQRLKLSMGALGAIFVCLIIILSQCKCVFSHAMHDNLFSFRQLVWDLKGFSISATLWALFRMAFIHTYISVNSGKRLLALIFVLYSRKRKTTKKKKRSGPEKDVRETVISYEDEGGGEDDMTAFDITPLQIPISAQGGPPDIAACKMPIIYPVMTLLPPGQELNVAYLMEERKQRIDKDNNAPPFDDLRNFTFEGSGSIAESLSSLASGTDDENQDFNYLQNWGPRFNALAAMYVHDKAKASSQLPSDGGGGSGDGPGASSSSPLGGGGAGGGSGIPGNVLAVVATGSGAGPGGGGGSSGLMPLPEVDKVVL</sequence>
<dbReference type="Gene3D" id="2.10.25.10">
    <property type="entry name" value="Laminin"/>
    <property type="match status" value="2"/>
</dbReference>
<dbReference type="GO" id="GO:0016477">
    <property type="term" value="P:cell migration"/>
    <property type="evidence" value="ECO:0007669"/>
    <property type="project" value="TreeGrafter"/>
</dbReference>
<dbReference type="InterPro" id="IPR001791">
    <property type="entry name" value="Laminin_G"/>
</dbReference>
<keyword evidence="12" id="KW-0325">Glycoprotein</keyword>
<dbReference type="FunFam" id="2.60.40.60:FF:000128">
    <property type="entry name" value="neural-cadherin isoform X2"/>
    <property type="match status" value="1"/>
</dbReference>
<evidence type="ECO:0000313" key="22">
    <source>
        <dbReference type="EMBL" id="EDW55586.1"/>
    </source>
</evidence>
<evidence type="ECO:0000256" key="7">
    <source>
        <dbReference type="ARBA" id="ARBA00022837"/>
    </source>
</evidence>
<evidence type="ECO:0000256" key="11">
    <source>
        <dbReference type="ARBA" id="ARBA00023157"/>
    </source>
</evidence>
<dbReference type="FunFam" id="2.10.25.10:FF:000312">
    <property type="entry name" value="neural-cadherin isoform X10"/>
    <property type="match status" value="1"/>
</dbReference>
<dbReference type="FunFam" id="2.60.120.200:FF:000044">
    <property type="entry name" value="neural-cadherin isoform X1"/>
    <property type="match status" value="1"/>
</dbReference>
<comment type="function">
    <text evidence="16">Cadherins are calcium-dependent cell adhesion proteins.</text>
</comment>
<dbReference type="SMART" id="SM00112">
    <property type="entry name" value="CA"/>
    <property type="match status" value="6"/>
</dbReference>
<evidence type="ECO:0000256" key="5">
    <source>
        <dbReference type="ARBA" id="ARBA00022723"/>
    </source>
</evidence>
<dbReference type="PROSITE" id="PS00022">
    <property type="entry name" value="EGF_1"/>
    <property type="match status" value="2"/>
</dbReference>
<feature type="domain" description="Cadherin" evidence="21">
    <location>
        <begin position="554"/>
        <end position="655"/>
    </location>
</feature>
<feature type="disulfide bond" evidence="14">
    <location>
        <begin position="1420"/>
        <end position="1429"/>
    </location>
</feature>
<dbReference type="InterPro" id="IPR013320">
    <property type="entry name" value="ConA-like_dom_sf"/>
</dbReference>
<gene>
    <name evidence="22" type="primary">Dsec\GM17110</name>
    <name evidence="22" type="ORF">Dsec_GM17110</name>
</gene>
<evidence type="ECO:0000256" key="1">
    <source>
        <dbReference type="ARBA" id="ARBA00004251"/>
    </source>
</evidence>
<evidence type="ECO:0000256" key="12">
    <source>
        <dbReference type="ARBA" id="ARBA00023180"/>
    </source>
</evidence>
<evidence type="ECO:0000259" key="21">
    <source>
        <dbReference type="PROSITE" id="PS50268"/>
    </source>
</evidence>
<dbReference type="CDD" id="cd00110">
    <property type="entry name" value="LamG"/>
    <property type="match status" value="2"/>
</dbReference>
<dbReference type="GO" id="GO:0045463">
    <property type="term" value="P:R8 cell development"/>
    <property type="evidence" value="ECO:0007669"/>
    <property type="project" value="EnsemblMetazoa"/>
</dbReference>
<dbReference type="SUPFAM" id="SSF49313">
    <property type="entry name" value="Cadherin-like"/>
    <property type="match status" value="7"/>
</dbReference>
<evidence type="ECO:0000313" key="23">
    <source>
        <dbReference type="Proteomes" id="UP000001292"/>
    </source>
</evidence>
<dbReference type="InterPro" id="IPR000233">
    <property type="entry name" value="Cadherin_Y-type_LIR"/>
</dbReference>
<comment type="caution">
    <text evidence="14">Lacks conserved residue(s) required for the propagation of feature annotation.</text>
</comment>
<dbReference type="PRINTS" id="PR00205">
    <property type="entry name" value="CADHERIN"/>
</dbReference>
<feature type="domain" description="Cadherin" evidence="21">
    <location>
        <begin position="894"/>
        <end position="982"/>
    </location>
</feature>
<evidence type="ECO:0000256" key="8">
    <source>
        <dbReference type="ARBA" id="ARBA00022889"/>
    </source>
</evidence>
<feature type="domain" description="Cadherin" evidence="21">
    <location>
        <begin position="250"/>
        <end position="422"/>
    </location>
</feature>